<protein>
    <submittedName>
        <fullName evidence="1">Uncharacterized protein</fullName>
    </submittedName>
</protein>
<dbReference type="Proteomes" id="UP000198711">
    <property type="component" value="Unassembled WGS sequence"/>
</dbReference>
<gene>
    <name evidence="1" type="ORF">SAMN05444410_10189</name>
</gene>
<sequence>MRPTDQQRDGSNIFLTATILLANLDYSGLLDYALKALIGGAIWFGCKITADHISRHKQKKS</sequence>
<evidence type="ECO:0000313" key="1">
    <source>
        <dbReference type="EMBL" id="SDW03983.1"/>
    </source>
</evidence>
<dbReference type="RefSeq" id="WP_092721285.1">
    <property type="nucleotide sequence ID" value="NZ_FNNO01000001.1"/>
</dbReference>
<accession>A0A8X8I8F3</accession>
<dbReference type="EMBL" id="FNNO01000001">
    <property type="protein sequence ID" value="SDW03983.1"/>
    <property type="molecule type" value="Genomic_DNA"/>
</dbReference>
<keyword evidence="2" id="KW-1185">Reference proteome</keyword>
<reference evidence="1 2" key="1">
    <citation type="submission" date="2016-10" db="EMBL/GenBank/DDBJ databases">
        <authorList>
            <person name="Varghese N."/>
            <person name="Submissions S."/>
        </authorList>
    </citation>
    <scope>NUCLEOTIDE SEQUENCE [LARGE SCALE GENOMIC DNA]</scope>
    <source>
        <strain evidence="1 2">DSM 25353</strain>
    </source>
</reference>
<dbReference type="AlphaFoldDB" id="A0A8X8I8F3"/>
<proteinExistence type="predicted"/>
<organism evidence="1 2">
    <name type="scientific">Hydrobacter penzbergensis</name>
    <dbReference type="NCBI Taxonomy" id="1235997"/>
    <lineage>
        <taxon>Bacteria</taxon>
        <taxon>Pseudomonadati</taxon>
        <taxon>Bacteroidota</taxon>
        <taxon>Chitinophagia</taxon>
        <taxon>Chitinophagales</taxon>
        <taxon>Chitinophagaceae</taxon>
        <taxon>Hydrobacter</taxon>
    </lineage>
</organism>
<comment type="caution">
    <text evidence="1">The sequence shown here is derived from an EMBL/GenBank/DDBJ whole genome shotgun (WGS) entry which is preliminary data.</text>
</comment>
<evidence type="ECO:0000313" key="2">
    <source>
        <dbReference type="Proteomes" id="UP000198711"/>
    </source>
</evidence>
<name>A0A8X8I8F3_9BACT</name>